<reference evidence="2 3" key="1">
    <citation type="submission" date="2020-07" db="EMBL/GenBank/DDBJ databases">
        <title>Halosimplex litoreum sp. nov. and Halosimplex rubrum sp. nov., isolated from different salt environments.</title>
        <authorList>
            <person name="Cui H."/>
        </authorList>
    </citation>
    <scope>NUCLEOTIDE SEQUENCE [LARGE SCALE GENOMIC DNA]</scope>
    <source>
        <strain evidence="2 3">R2</strain>
    </source>
</reference>
<dbReference type="KEGG" id="hpel:HZS54_17720"/>
<keyword evidence="1" id="KW-0812">Transmembrane</keyword>
<dbReference type="AlphaFoldDB" id="A0A7D5TI04"/>
<organism evidence="2 3">
    <name type="scientific">Halosimplex pelagicum</name>
    <dbReference type="NCBI Taxonomy" id="869886"/>
    <lineage>
        <taxon>Archaea</taxon>
        <taxon>Methanobacteriati</taxon>
        <taxon>Methanobacteriota</taxon>
        <taxon>Stenosarchaea group</taxon>
        <taxon>Halobacteria</taxon>
        <taxon>Halobacteriales</taxon>
        <taxon>Haloarculaceae</taxon>
        <taxon>Halosimplex</taxon>
    </lineage>
</organism>
<keyword evidence="3" id="KW-1185">Reference proteome</keyword>
<feature type="transmembrane region" description="Helical" evidence="1">
    <location>
        <begin position="52"/>
        <end position="71"/>
    </location>
</feature>
<dbReference type="RefSeq" id="WP_179918405.1">
    <property type="nucleotide sequence ID" value="NZ_CP058909.1"/>
</dbReference>
<keyword evidence="1" id="KW-1133">Transmembrane helix</keyword>
<proteinExistence type="predicted"/>
<dbReference type="Proteomes" id="UP000509346">
    <property type="component" value="Chromosome"/>
</dbReference>
<evidence type="ECO:0000313" key="3">
    <source>
        <dbReference type="Proteomes" id="UP000509346"/>
    </source>
</evidence>
<evidence type="ECO:0000256" key="1">
    <source>
        <dbReference type="SAM" id="Phobius"/>
    </source>
</evidence>
<dbReference type="EMBL" id="CP058909">
    <property type="protein sequence ID" value="QLH83356.1"/>
    <property type="molecule type" value="Genomic_DNA"/>
</dbReference>
<dbReference type="GeneID" id="56084467"/>
<accession>A0A7D5TI04</accession>
<name>A0A7D5TI04_9EURY</name>
<evidence type="ECO:0000313" key="2">
    <source>
        <dbReference type="EMBL" id="QLH83356.1"/>
    </source>
</evidence>
<gene>
    <name evidence="2" type="ORF">HZS54_17720</name>
</gene>
<sequence>MALQVSERNAVIGATAAAGLPAATNILGLDLEDQIVALADAVFEGDTGSASFVSGIGFSVLGGLLVLSAWIGPLNGTAGMMAVGAGMGLFGLGAESFNVGGN</sequence>
<protein>
    <submittedName>
        <fullName evidence="2">Uncharacterized protein</fullName>
    </submittedName>
</protein>
<keyword evidence="1" id="KW-0472">Membrane</keyword>